<evidence type="ECO:0000256" key="1">
    <source>
        <dbReference type="SAM" id="Phobius"/>
    </source>
</evidence>
<reference evidence="2" key="1">
    <citation type="submission" date="2020-09" db="EMBL/GenBank/DDBJ databases">
        <authorList>
            <person name="Kikuchi T."/>
        </authorList>
    </citation>
    <scope>NUCLEOTIDE SEQUENCE</scope>
    <source>
        <strain evidence="2">Ka4C1</strain>
    </source>
</reference>
<keyword evidence="1" id="KW-1133">Transmembrane helix</keyword>
<evidence type="ECO:0000313" key="3">
    <source>
        <dbReference type="Proteomes" id="UP000659654"/>
    </source>
</evidence>
<name>A0A7I8XJV1_BURXY</name>
<keyword evidence="3" id="KW-1185">Reference proteome</keyword>
<dbReference type="EMBL" id="CAJFDI010000005">
    <property type="protein sequence ID" value="CAD5230324.1"/>
    <property type="molecule type" value="Genomic_DNA"/>
</dbReference>
<dbReference type="Proteomes" id="UP000582659">
    <property type="component" value="Unassembled WGS sequence"/>
</dbReference>
<dbReference type="AlphaFoldDB" id="A0A7I8XJV1"/>
<accession>A0A7I8XJV1</accession>
<feature type="transmembrane region" description="Helical" evidence="1">
    <location>
        <begin position="82"/>
        <end position="102"/>
    </location>
</feature>
<dbReference type="InterPro" id="IPR038050">
    <property type="entry name" value="Neuro_actylchol_rec"/>
</dbReference>
<keyword evidence="1" id="KW-0812">Transmembrane</keyword>
<feature type="transmembrane region" description="Helical" evidence="1">
    <location>
        <begin position="51"/>
        <end position="70"/>
    </location>
</feature>
<evidence type="ECO:0000313" key="2">
    <source>
        <dbReference type="EMBL" id="CAD5230324.1"/>
    </source>
</evidence>
<sequence length="263" mass="30096">MYQLDNYWSLLEFGITIKRHAPYFFVTVTMPMLTSVFLSLVVFWIEDLSQAALISLFSLFIHCFAGWSMVKQIPPGNGTMPDILVFYAVMFFWNAFVFFFHATLSYLQEVLPEDIEFPFKVTNWSEYLRQWKAFNAEGFSFDPQTFLLYGENSQRSESITTENLVENEVLNPNGIENALFEMDPIDQPAPTSSSNSTPTYSLAETESVDNRASYIDIPGGSVSQASEGKRSKGHLEEELYTLRRAVFFVFAIFALIMALIFLI</sequence>
<protein>
    <submittedName>
        <fullName evidence="2">(pine wood nematode) hypothetical protein</fullName>
    </submittedName>
</protein>
<comment type="caution">
    <text evidence="2">The sequence shown here is derived from an EMBL/GenBank/DDBJ whole genome shotgun (WGS) entry which is preliminary data.</text>
</comment>
<dbReference type="Proteomes" id="UP000659654">
    <property type="component" value="Unassembled WGS sequence"/>
</dbReference>
<keyword evidence="1" id="KW-0472">Membrane</keyword>
<feature type="transmembrane region" description="Helical" evidence="1">
    <location>
        <begin position="21"/>
        <end position="45"/>
    </location>
</feature>
<organism evidence="2 3">
    <name type="scientific">Bursaphelenchus xylophilus</name>
    <name type="common">Pinewood nematode worm</name>
    <name type="synonym">Aphelenchoides xylophilus</name>
    <dbReference type="NCBI Taxonomy" id="6326"/>
    <lineage>
        <taxon>Eukaryota</taxon>
        <taxon>Metazoa</taxon>
        <taxon>Ecdysozoa</taxon>
        <taxon>Nematoda</taxon>
        <taxon>Chromadorea</taxon>
        <taxon>Rhabditida</taxon>
        <taxon>Tylenchina</taxon>
        <taxon>Tylenchomorpha</taxon>
        <taxon>Aphelenchoidea</taxon>
        <taxon>Aphelenchoididae</taxon>
        <taxon>Bursaphelenchus</taxon>
    </lineage>
</organism>
<feature type="transmembrane region" description="Helical" evidence="1">
    <location>
        <begin position="245"/>
        <end position="262"/>
    </location>
</feature>
<dbReference type="EMBL" id="CAJFCV020000005">
    <property type="protein sequence ID" value="CAG9121242.1"/>
    <property type="molecule type" value="Genomic_DNA"/>
</dbReference>
<dbReference type="Gene3D" id="1.20.58.390">
    <property type="entry name" value="Neurotransmitter-gated ion-channel transmembrane domain"/>
    <property type="match status" value="1"/>
</dbReference>
<proteinExistence type="predicted"/>
<dbReference type="OrthoDB" id="5793848at2759"/>
<gene>
    <name evidence="2" type="ORF">BXYJ_LOCUS10930</name>
</gene>